<organism evidence="2 3">
    <name type="scientific">Aerococcus viridans</name>
    <dbReference type="NCBI Taxonomy" id="1377"/>
    <lineage>
        <taxon>Bacteria</taxon>
        <taxon>Bacillati</taxon>
        <taxon>Bacillota</taxon>
        <taxon>Bacilli</taxon>
        <taxon>Lactobacillales</taxon>
        <taxon>Aerococcaceae</taxon>
        <taxon>Aerococcus</taxon>
    </lineage>
</organism>
<evidence type="ECO:0000259" key="1">
    <source>
        <dbReference type="PROSITE" id="PS51733"/>
    </source>
</evidence>
<dbReference type="GO" id="GO:0009249">
    <property type="term" value="P:protein lipoylation"/>
    <property type="evidence" value="ECO:0007669"/>
    <property type="project" value="UniProtKB-ARBA"/>
</dbReference>
<dbReference type="InterPro" id="IPR004143">
    <property type="entry name" value="BPL_LPL_catalytic"/>
</dbReference>
<dbReference type="InterPro" id="IPR050664">
    <property type="entry name" value="Octanoyltrans_LipM/LipL"/>
</dbReference>
<dbReference type="Pfam" id="PF21948">
    <property type="entry name" value="LplA-B_cat"/>
    <property type="match status" value="1"/>
</dbReference>
<gene>
    <name evidence="2" type="ORF">CJ191_04420</name>
</gene>
<name>A0A2N6UE36_9LACT</name>
<dbReference type="GO" id="GO:0016874">
    <property type="term" value="F:ligase activity"/>
    <property type="evidence" value="ECO:0007669"/>
    <property type="project" value="UniProtKB-KW"/>
</dbReference>
<dbReference type="InterPro" id="IPR045864">
    <property type="entry name" value="aa-tRNA-synth_II/BPL/LPL"/>
</dbReference>
<dbReference type="SUPFAM" id="SSF55681">
    <property type="entry name" value="Class II aaRS and biotin synthetases"/>
    <property type="match status" value="1"/>
</dbReference>
<evidence type="ECO:0000313" key="2">
    <source>
        <dbReference type="EMBL" id="PMC79863.1"/>
    </source>
</evidence>
<feature type="domain" description="BPL/LPL catalytic" evidence="1">
    <location>
        <begin position="68"/>
        <end position="254"/>
    </location>
</feature>
<dbReference type="PROSITE" id="PS51733">
    <property type="entry name" value="BPL_LPL_CATALYTIC"/>
    <property type="match status" value="1"/>
</dbReference>
<comment type="caution">
    <text evidence="2">The sequence shown here is derived from an EMBL/GenBank/DDBJ whole genome shotgun (WGS) entry which is preliminary data.</text>
</comment>
<dbReference type="GO" id="GO:0140096">
    <property type="term" value="F:catalytic activity, acting on a protein"/>
    <property type="evidence" value="ECO:0007669"/>
    <property type="project" value="UniProtKB-ARBA"/>
</dbReference>
<dbReference type="PANTHER" id="PTHR43679">
    <property type="entry name" value="OCTANOYLTRANSFERASE LIPM-RELATED"/>
    <property type="match status" value="1"/>
</dbReference>
<evidence type="ECO:0000313" key="3">
    <source>
        <dbReference type="Proteomes" id="UP000235701"/>
    </source>
</evidence>
<reference evidence="2 3" key="1">
    <citation type="submission" date="2017-09" db="EMBL/GenBank/DDBJ databases">
        <title>Bacterial strain isolated from the female urinary microbiota.</title>
        <authorList>
            <person name="Thomas-White K."/>
            <person name="Kumar N."/>
            <person name="Forster S."/>
            <person name="Putonti C."/>
            <person name="Lawley T."/>
            <person name="Wolfe A.J."/>
        </authorList>
    </citation>
    <scope>NUCLEOTIDE SEQUENCE [LARGE SCALE GENOMIC DNA]</scope>
    <source>
        <strain evidence="2 3">UMB0240</strain>
    </source>
</reference>
<sequence length="304" mass="34144">MLQYKQISGKDFHIMFDVFKTSDKPLNMAVYKDITKNQDAYNLNEADQVLLPFAVDDAILNAINQGNFEAPLAIHFWPTRPTVILGGMDTRLPKFNQAITWLYKSQNILPVVRPAGGLAVVSDPNVLNVTLLMDTQNHAFTIDQAYEFIVALLQEMMDEYGLILEVGEVATSYCPGKYDVSINEQKVAGIAQRRIGHAVGIYLYMSITGDQTSRGQLIADMYQKGHADQDEKGRYPQVDPSVMANLSDFSNIDSVEQFMEQLLAVIAHAGVNLSERKHSELDTATYIERMQKRNQALYDILADK</sequence>
<dbReference type="GO" id="GO:0016740">
    <property type="term" value="F:transferase activity"/>
    <property type="evidence" value="ECO:0007669"/>
    <property type="project" value="UniProtKB-ARBA"/>
</dbReference>
<proteinExistence type="predicted"/>
<protein>
    <submittedName>
        <fullName evidence="2">Lipoate--protein ligase</fullName>
    </submittedName>
</protein>
<dbReference type="EMBL" id="PNHQ01000008">
    <property type="protein sequence ID" value="PMC79863.1"/>
    <property type="molecule type" value="Genomic_DNA"/>
</dbReference>
<keyword evidence="3" id="KW-1185">Reference proteome</keyword>
<dbReference type="PANTHER" id="PTHR43679:SF2">
    <property type="entry name" value="OCTANOYL-[GCVH]:PROTEIN N-OCTANOYLTRANSFERASE"/>
    <property type="match status" value="1"/>
</dbReference>
<dbReference type="Proteomes" id="UP000235701">
    <property type="component" value="Unassembled WGS sequence"/>
</dbReference>
<dbReference type="OrthoDB" id="2080934at2"/>
<accession>A0A2N6UE36</accession>
<keyword evidence="2" id="KW-0436">Ligase</keyword>
<dbReference type="Gene3D" id="3.30.930.10">
    <property type="entry name" value="Bira Bifunctional Protein, Domain 2"/>
    <property type="match status" value="1"/>
</dbReference>
<dbReference type="AlphaFoldDB" id="A0A2N6UE36"/>